<reference evidence="1" key="1">
    <citation type="submission" date="2022-12" db="EMBL/GenBank/DDBJ databases">
        <title>Bacterial isolates from different developmental stages of Nematostella vectensis.</title>
        <authorList>
            <person name="Fraune S."/>
        </authorList>
    </citation>
    <scope>NUCLEOTIDE SEQUENCE</scope>
    <source>
        <strain evidence="1">G21632-S1</strain>
    </source>
</reference>
<organism evidence="1 2">
    <name type="scientific">Henriciella marina</name>
    <dbReference type="NCBI Taxonomy" id="453851"/>
    <lineage>
        <taxon>Bacteria</taxon>
        <taxon>Pseudomonadati</taxon>
        <taxon>Pseudomonadota</taxon>
        <taxon>Alphaproteobacteria</taxon>
        <taxon>Hyphomonadales</taxon>
        <taxon>Hyphomonadaceae</taxon>
        <taxon>Henriciella</taxon>
    </lineage>
</organism>
<accession>A0ABT4LXR4</accession>
<protein>
    <submittedName>
        <fullName evidence="1">Uncharacterized protein</fullName>
    </submittedName>
</protein>
<name>A0ABT4LXR4_9PROT</name>
<dbReference type="EMBL" id="JAPWGW010000004">
    <property type="protein sequence ID" value="MCZ4299170.1"/>
    <property type="molecule type" value="Genomic_DNA"/>
</dbReference>
<dbReference type="RefSeq" id="WP_034813663.1">
    <property type="nucleotide sequence ID" value="NZ_JAPWGW010000004.1"/>
</dbReference>
<evidence type="ECO:0000313" key="1">
    <source>
        <dbReference type="EMBL" id="MCZ4299170.1"/>
    </source>
</evidence>
<proteinExistence type="predicted"/>
<comment type="caution">
    <text evidence="1">The sequence shown here is derived from an EMBL/GenBank/DDBJ whole genome shotgun (WGS) entry which is preliminary data.</text>
</comment>
<gene>
    <name evidence="1" type="ORF">O4G74_13980</name>
</gene>
<dbReference type="Proteomes" id="UP001083770">
    <property type="component" value="Unassembled WGS sequence"/>
</dbReference>
<keyword evidence="2" id="KW-1185">Reference proteome</keyword>
<evidence type="ECO:0000313" key="2">
    <source>
        <dbReference type="Proteomes" id="UP001083770"/>
    </source>
</evidence>
<sequence length="69" mass="8094">MKSADTGDIEDALDIAARIIDRFGYRYWPIFERLEAELENRTSREMRIQARLNPAMTETNQSGQPSRYQ</sequence>